<evidence type="ECO:0000313" key="1">
    <source>
        <dbReference type="EMBL" id="CAF5173929.1"/>
    </source>
</evidence>
<proteinExistence type="predicted"/>
<accession>A0A8S3GZ64</accession>
<comment type="caution">
    <text evidence="1">The sequence shown here is derived from an EMBL/GenBank/DDBJ whole genome shotgun (WGS) entry which is preliminary data.</text>
</comment>
<gene>
    <name evidence="1" type="ORF">BYL167_LOCUS77851</name>
</gene>
<name>A0A8S3GZ64_9BILA</name>
<feature type="non-terminal residue" evidence="1">
    <location>
        <position position="1"/>
    </location>
</feature>
<organism evidence="1 2">
    <name type="scientific">Rotaria magnacalcarata</name>
    <dbReference type="NCBI Taxonomy" id="392030"/>
    <lineage>
        <taxon>Eukaryota</taxon>
        <taxon>Metazoa</taxon>
        <taxon>Spiralia</taxon>
        <taxon>Gnathifera</taxon>
        <taxon>Rotifera</taxon>
        <taxon>Eurotatoria</taxon>
        <taxon>Bdelloidea</taxon>
        <taxon>Philodinida</taxon>
        <taxon>Philodinidae</taxon>
        <taxon>Rotaria</taxon>
    </lineage>
</organism>
<evidence type="ECO:0000313" key="2">
    <source>
        <dbReference type="Proteomes" id="UP000681967"/>
    </source>
</evidence>
<dbReference type="Proteomes" id="UP000681967">
    <property type="component" value="Unassembled WGS sequence"/>
</dbReference>
<sequence>TYESLLNLLQKTLLALQADRLNVHLQSLLDECLQYLIDANIIRVKEVEQISDDSHAEKVKRLLYETTKLGKATVEG</sequence>
<reference evidence="1" key="1">
    <citation type="submission" date="2021-02" db="EMBL/GenBank/DDBJ databases">
        <authorList>
            <person name="Nowell W R."/>
        </authorList>
    </citation>
    <scope>NUCLEOTIDE SEQUENCE</scope>
</reference>
<dbReference type="EMBL" id="CAJOBH010284808">
    <property type="protein sequence ID" value="CAF5173929.1"/>
    <property type="molecule type" value="Genomic_DNA"/>
</dbReference>
<dbReference type="AlphaFoldDB" id="A0A8S3GZ64"/>
<protein>
    <submittedName>
        <fullName evidence="1">Uncharacterized protein</fullName>
    </submittedName>
</protein>